<evidence type="ECO:0000313" key="3">
    <source>
        <dbReference type="EMBL" id="KRM14043.1"/>
    </source>
</evidence>
<reference evidence="3 4" key="1">
    <citation type="journal article" date="2015" name="Genome Announc.">
        <title>Expanding the biotechnology potential of lactobacilli through comparative genomics of 213 strains and associated genera.</title>
        <authorList>
            <person name="Sun Z."/>
            <person name="Harris H.M."/>
            <person name="McCann A."/>
            <person name="Guo C."/>
            <person name="Argimon S."/>
            <person name="Zhang W."/>
            <person name="Yang X."/>
            <person name="Jeffery I.B."/>
            <person name="Cooney J.C."/>
            <person name="Kagawa T.F."/>
            <person name="Liu W."/>
            <person name="Song Y."/>
            <person name="Salvetti E."/>
            <person name="Wrobel A."/>
            <person name="Rasinkangas P."/>
            <person name="Parkhill J."/>
            <person name="Rea M.C."/>
            <person name="O'Sullivan O."/>
            <person name="Ritari J."/>
            <person name="Douillard F.P."/>
            <person name="Paul Ross R."/>
            <person name="Yang R."/>
            <person name="Briner A.E."/>
            <person name="Felis G.E."/>
            <person name="de Vos W.M."/>
            <person name="Barrangou R."/>
            <person name="Klaenhammer T.R."/>
            <person name="Caufield P.W."/>
            <person name="Cui Y."/>
            <person name="Zhang H."/>
            <person name="O'Toole P.W."/>
        </authorList>
    </citation>
    <scope>NUCLEOTIDE SEQUENCE [LARGE SCALE GENOMIC DNA]</scope>
    <source>
        <strain evidence="3 4">DSM 16982</strain>
    </source>
</reference>
<dbReference type="InterPro" id="IPR013094">
    <property type="entry name" value="AB_hydrolase_3"/>
</dbReference>
<dbReference type="PANTHER" id="PTHR23024">
    <property type="entry name" value="ARYLACETAMIDE DEACETYLASE"/>
    <property type="match status" value="1"/>
</dbReference>
<dbReference type="RefSeq" id="WP_057893289.1">
    <property type="nucleotide sequence ID" value="NZ_AZFV01000057.1"/>
</dbReference>
<evidence type="ECO:0000259" key="2">
    <source>
        <dbReference type="Pfam" id="PF07859"/>
    </source>
</evidence>
<gene>
    <name evidence="3" type="ORF">FD31_GL002256</name>
</gene>
<dbReference type="SUPFAM" id="SSF53474">
    <property type="entry name" value="alpha/beta-Hydrolases"/>
    <property type="match status" value="1"/>
</dbReference>
<dbReference type="AlphaFoldDB" id="A0A0R1WEJ7"/>
<comment type="caution">
    <text evidence="3">The sequence shown here is derived from an EMBL/GenBank/DDBJ whole genome shotgun (WGS) entry which is preliminary data.</text>
</comment>
<dbReference type="Gene3D" id="3.40.50.1820">
    <property type="entry name" value="alpha/beta hydrolase"/>
    <property type="match status" value="1"/>
</dbReference>
<name>A0A0R1WEJ7_9LACO</name>
<dbReference type="Proteomes" id="UP000051302">
    <property type="component" value="Unassembled WGS sequence"/>
</dbReference>
<dbReference type="PROSITE" id="PS01174">
    <property type="entry name" value="LIPASE_GDXG_SER"/>
    <property type="match status" value="1"/>
</dbReference>
<evidence type="ECO:0000256" key="1">
    <source>
        <dbReference type="PROSITE-ProRule" id="PRU10038"/>
    </source>
</evidence>
<feature type="domain" description="Alpha/beta hydrolase fold-3" evidence="2">
    <location>
        <begin position="112"/>
        <end position="325"/>
    </location>
</feature>
<dbReference type="EMBL" id="AZFV01000057">
    <property type="protein sequence ID" value="KRM14043.1"/>
    <property type="molecule type" value="Genomic_DNA"/>
</dbReference>
<accession>A0A0R1WEJ7</accession>
<feature type="active site" evidence="1">
    <location>
        <position position="183"/>
    </location>
</feature>
<protein>
    <submittedName>
        <fullName evidence="3">Esterase lipase</fullName>
    </submittedName>
</protein>
<dbReference type="GO" id="GO:0034338">
    <property type="term" value="F:short-chain carboxylesterase activity"/>
    <property type="evidence" value="ECO:0007669"/>
    <property type="project" value="TreeGrafter"/>
</dbReference>
<dbReference type="InterPro" id="IPR033140">
    <property type="entry name" value="Lipase_GDXG_put_SER_AS"/>
</dbReference>
<proteinExistence type="predicted"/>
<keyword evidence="4" id="KW-1185">Reference proteome</keyword>
<dbReference type="PATRIC" id="fig|1423774.3.peg.2345"/>
<dbReference type="InterPro" id="IPR050466">
    <property type="entry name" value="Carboxylest/Gibb_receptor"/>
</dbReference>
<organism evidence="3 4">
    <name type="scientific">Companilactobacillus nantensis DSM 16982</name>
    <dbReference type="NCBI Taxonomy" id="1423774"/>
    <lineage>
        <taxon>Bacteria</taxon>
        <taxon>Bacillati</taxon>
        <taxon>Bacillota</taxon>
        <taxon>Bacilli</taxon>
        <taxon>Lactobacillales</taxon>
        <taxon>Lactobacillaceae</taxon>
        <taxon>Companilactobacillus</taxon>
    </lineage>
</organism>
<dbReference type="InterPro" id="IPR029058">
    <property type="entry name" value="AB_hydrolase_fold"/>
</dbReference>
<sequence length="347" mass="39067">MIRNDYNVELNRLNQIGAVDVPNLKSVQMIVKDRIDAHSYDPIVYDHLKGLSDEPSLPNDLTQLRDGNNHDEINQREYPDVVIENTYTDSLNRHVRYLKIYQKDCITSDKAVIYLHGGAYYGGTPEDTLPFLKLLATKFAGVIYSVDYGIAPENPYPAAIEDVLSVIVAIKDNYQQLSLSGDSAGAAIALSVSQLCHLMGLCEIYQHVLFYPTVVHGSNHEGSLWNDRIISINEEQRPALHNNYTQFKSLDTIMTDFYTDHQKVDLTAPILSPLYADPINFKRVLVMTGEFDPFRLQDEAFVKKVGMAGSETKYIRYGGLAHAFLNYVNQIPAVEDSINEFANVLNA</sequence>
<dbReference type="PANTHER" id="PTHR23024:SF24">
    <property type="entry name" value="ALPHA_BETA HYDROLASE FOLD-3 DOMAIN-CONTAINING PROTEIN"/>
    <property type="match status" value="1"/>
</dbReference>
<dbReference type="Pfam" id="PF07859">
    <property type="entry name" value="Abhydrolase_3"/>
    <property type="match status" value="1"/>
</dbReference>
<evidence type="ECO:0000313" key="4">
    <source>
        <dbReference type="Proteomes" id="UP000051302"/>
    </source>
</evidence>
<dbReference type="STRING" id="1423774.FD31_GL002256"/>